<comment type="similarity">
    <text evidence="1">Belongs to the outer membrane porin (Opr) (TC 1.B.25) family.</text>
</comment>
<evidence type="ECO:0000256" key="5">
    <source>
        <dbReference type="SAM" id="SignalP"/>
    </source>
</evidence>
<comment type="caution">
    <text evidence="6">The sequence shown here is derived from an EMBL/GenBank/DDBJ whole genome shotgun (WGS) entry which is preliminary data.</text>
</comment>
<dbReference type="InterPro" id="IPR005318">
    <property type="entry name" value="OM_porin_bac"/>
</dbReference>
<feature type="chain" id="PRO_5047130635" evidence="5">
    <location>
        <begin position="26"/>
        <end position="456"/>
    </location>
</feature>
<sequence length="456" mass="49389">MRVNHLALAVAASTLGLSVSQQASADFLKDSKLTLGLRNFYFQNDNHEGGSDEKDWAQAFRVDYLSGFTEGTLGFGLDVTGNLAVKLDGGRGNHPDGSSVLPSDTDHSGQDNWSTVGATAKFALAKTELRMGNSLQPRLPVILTNDGRLLTQMYEGGMVTSKDIDGLTLTAGQIEHTITRASSNWTPLSVNGGTEGSNQFRFAGGDWQVNKALKLQYYYANLEDYYKQQFAGLVHVLSFGGNQSFKTDLRYFKSDSDGKNGDPGYQFNNNNGYAKHAGEVDNDTWIAMFTYSLGSHSLMAGYQHVSDDGALVWLNQGSVTKNGGSTAAGDRAEGEGGADFYSFTNAMVGNFARAGEKSSFAQYSYDFTSLGVPGLKTAIYYIHGSDIKDNPNSANDGVGGDHAEWERSERVDYTVQSGAAKGLTLTLRHARYKGEGSSFADQDQYRFIVAYPLSIL</sequence>
<dbReference type="Gene3D" id="2.40.160.10">
    <property type="entry name" value="Porin"/>
    <property type="match status" value="1"/>
</dbReference>
<dbReference type="RefSeq" id="WP_190422853.1">
    <property type="nucleotide sequence ID" value="NZ_JAAOCA010000022.1"/>
</dbReference>
<proteinExistence type="inferred from homology"/>
<feature type="signal peptide" evidence="5">
    <location>
        <begin position="1"/>
        <end position="25"/>
    </location>
</feature>
<evidence type="ECO:0000256" key="1">
    <source>
        <dbReference type="ARBA" id="ARBA00009075"/>
    </source>
</evidence>
<dbReference type="PANTHER" id="PTHR34596">
    <property type="entry name" value="CHITOPORIN"/>
    <property type="match status" value="1"/>
</dbReference>
<keyword evidence="3 5" id="KW-0732">Signal</keyword>
<dbReference type="Proteomes" id="UP000805841">
    <property type="component" value="Unassembled WGS sequence"/>
</dbReference>
<dbReference type="PANTHER" id="PTHR34596:SF2">
    <property type="entry name" value="CHITOPORIN"/>
    <property type="match status" value="1"/>
</dbReference>
<keyword evidence="7" id="KW-1185">Reference proteome</keyword>
<evidence type="ECO:0000313" key="7">
    <source>
        <dbReference type="Proteomes" id="UP000805841"/>
    </source>
</evidence>
<reference evidence="6 7" key="1">
    <citation type="journal article" date="2020" name="Insects">
        <title>Bacteria Belonging to Pseudomonas typographi sp. nov. from the Bark Beetle Ips typographus Have Genomic Potential to Aid in the Host Ecology.</title>
        <authorList>
            <person name="Peral-Aranega E."/>
            <person name="Saati-Santamaria Z."/>
            <person name="Kolarik M."/>
            <person name="Rivas R."/>
            <person name="Garcia-Fraile P."/>
        </authorList>
    </citation>
    <scope>NUCLEOTIDE SEQUENCE [LARGE SCALE GENOMIC DNA]</scope>
    <source>
        <strain evidence="6 7">CA3A</strain>
    </source>
</reference>
<feature type="region of interest" description="Disordered" evidence="4">
    <location>
        <begin position="90"/>
        <end position="111"/>
    </location>
</feature>
<evidence type="ECO:0000313" key="6">
    <source>
        <dbReference type="EMBL" id="MBD1600493.1"/>
    </source>
</evidence>
<keyword evidence="2" id="KW-0813">Transport</keyword>
<dbReference type="InterPro" id="IPR023614">
    <property type="entry name" value="Porin_dom_sf"/>
</dbReference>
<evidence type="ECO:0000256" key="3">
    <source>
        <dbReference type="ARBA" id="ARBA00022729"/>
    </source>
</evidence>
<organism evidence="6 7">
    <name type="scientific">Pseudomonas typographi</name>
    <dbReference type="NCBI Taxonomy" id="2715964"/>
    <lineage>
        <taxon>Bacteria</taxon>
        <taxon>Pseudomonadati</taxon>
        <taxon>Pseudomonadota</taxon>
        <taxon>Gammaproteobacteria</taxon>
        <taxon>Pseudomonadales</taxon>
        <taxon>Pseudomonadaceae</taxon>
        <taxon>Pseudomonas</taxon>
    </lineage>
</organism>
<evidence type="ECO:0000256" key="2">
    <source>
        <dbReference type="ARBA" id="ARBA00022448"/>
    </source>
</evidence>
<accession>A0ABR7Z4U0</accession>
<name>A0ABR7Z4U0_9PSED</name>
<dbReference type="Pfam" id="PF03573">
    <property type="entry name" value="OprD"/>
    <property type="match status" value="1"/>
</dbReference>
<dbReference type="EMBL" id="JAAOCA010000022">
    <property type="protein sequence ID" value="MBD1600493.1"/>
    <property type="molecule type" value="Genomic_DNA"/>
</dbReference>
<gene>
    <name evidence="6" type="ORF">HAQ05_17515</name>
</gene>
<protein>
    <submittedName>
        <fullName evidence="6">OprD family porin</fullName>
    </submittedName>
</protein>
<evidence type="ECO:0000256" key="4">
    <source>
        <dbReference type="SAM" id="MobiDB-lite"/>
    </source>
</evidence>